<proteinExistence type="predicted"/>
<protein>
    <submittedName>
        <fullName evidence="2">Uncharacterized protein</fullName>
    </submittedName>
</protein>
<accession>A0A0E9Q0X5</accession>
<reference evidence="2" key="2">
    <citation type="journal article" date="2015" name="Fish Shellfish Immunol.">
        <title>Early steps in the European eel (Anguilla anguilla)-Vibrio vulnificus interaction in the gills: Role of the RtxA13 toxin.</title>
        <authorList>
            <person name="Callol A."/>
            <person name="Pajuelo D."/>
            <person name="Ebbesson L."/>
            <person name="Teles M."/>
            <person name="MacKenzie S."/>
            <person name="Amaro C."/>
        </authorList>
    </citation>
    <scope>NUCLEOTIDE SEQUENCE</scope>
</reference>
<dbReference type="AlphaFoldDB" id="A0A0E9Q0X5"/>
<organism evidence="2">
    <name type="scientific">Anguilla anguilla</name>
    <name type="common">European freshwater eel</name>
    <name type="synonym">Muraena anguilla</name>
    <dbReference type="NCBI Taxonomy" id="7936"/>
    <lineage>
        <taxon>Eukaryota</taxon>
        <taxon>Metazoa</taxon>
        <taxon>Chordata</taxon>
        <taxon>Craniata</taxon>
        <taxon>Vertebrata</taxon>
        <taxon>Euteleostomi</taxon>
        <taxon>Actinopterygii</taxon>
        <taxon>Neopterygii</taxon>
        <taxon>Teleostei</taxon>
        <taxon>Anguilliformes</taxon>
        <taxon>Anguillidae</taxon>
        <taxon>Anguilla</taxon>
    </lineage>
</organism>
<reference evidence="2" key="1">
    <citation type="submission" date="2014-11" db="EMBL/GenBank/DDBJ databases">
        <authorList>
            <person name="Amaro Gonzalez C."/>
        </authorList>
    </citation>
    <scope>NUCLEOTIDE SEQUENCE</scope>
</reference>
<sequence length="53" mass="5752">MSTTQVLMFLCLTISQTLWGAPVNDIMNLGERNGGNGLLLGDSFPELFDYGSL</sequence>
<feature type="signal peptide" evidence="1">
    <location>
        <begin position="1"/>
        <end position="20"/>
    </location>
</feature>
<evidence type="ECO:0000313" key="2">
    <source>
        <dbReference type="EMBL" id="JAH10177.1"/>
    </source>
</evidence>
<evidence type="ECO:0000256" key="1">
    <source>
        <dbReference type="SAM" id="SignalP"/>
    </source>
</evidence>
<dbReference type="EMBL" id="GBXM01098400">
    <property type="protein sequence ID" value="JAH10177.1"/>
    <property type="molecule type" value="Transcribed_RNA"/>
</dbReference>
<keyword evidence="1" id="KW-0732">Signal</keyword>
<feature type="chain" id="PRO_5002431617" evidence="1">
    <location>
        <begin position="21"/>
        <end position="53"/>
    </location>
</feature>
<name>A0A0E9Q0X5_ANGAN</name>